<protein>
    <submittedName>
        <fullName evidence="3">Uncharacterized protein</fullName>
    </submittedName>
</protein>
<gene>
    <name evidence="3" type="ORF">SAMN05216499_114152</name>
</gene>
<dbReference type="STRING" id="310782.SAMN05216499_114152"/>
<proteinExistence type="predicted"/>
<keyword evidence="2" id="KW-0812">Transmembrane</keyword>
<keyword evidence="2" id="KW-0472">Membrane</keyword>
<reference evidence="3 4" key="1">
    <citation type="submission" date="2016-11" db="EMBL/GenBank/DDBJ databases">
        <authorList>
            <person name="Jaros S."/>
            <person name="Januszkiewicz K."/>
            <person name="Wedrychowicz H."/>
        </authorList>
    </citation>
    <scope>NUCLEOTIDE SEQUENCE [LARGE SCALE GENOMIC DNA]</scope>
    <source>
        <strain evidence="3 4">CGMCC 4.2025</strain>
    </source>
</reference>
<name>A0A1M7LSA0_9ACTN</name>
<feature type="region of interest" description="Disordered" evidence="1">
    <location>
        <begin position="41"/>
        <end position="81"/>
    </location>
</feature>
<sequence length="81" mass="8801">MYAATTQPLYLAGATGAGWATAIGVCLVALIISAFWFGARRTRRRPMPPQEPQPRAGSWHEPSASETHHSAGSSDDRHQQK</sequence>
<evidence type="ECO:0000256" key="1">
    <source>
        <dbReference type="SAM" id="MobiDB-lite"/>
    </source>
</evidence>
<feature type="compositionally biased region" description="Basic and acidic residues" evidence="1">
    <location>
        <begin position="66"/>
        <end position="81"/>
    </location>
</feature>
<feature type="transmembrane region" description="Helical" evidence="2">
    <location>
        <begin position="17"/>
        <end position="37"/>
    </location>
</feature>
<dbReference type="Proteomes" id="UP000184111">
    <property type="component" value="Unassembled WGS sequence"/>
</dbReference>
<dbReference type="EMBL" id="FRBI01000014">
    <property type="protein sequence ID" value="SHM80947.1"/>
    <property type="molecule type" value="Genomic_DNA"/>
</dbReference>
<evidence type="ECO:0000256" key="2">
    <source>
        <dbReference type="SAM" id="Phobius"/>
    </source>
</evidence>
<dbReference type="InterPro" id="IPR045513">
    <property type="entry name" value="DUF6479"/>
</dbReference>
<keyword evidence="4" id="KW-1185">Reference proteome</keyword>
<dbReference type="Pfam" id="PF20087">
    <property type="entry name" value="DUF6479"/>
    <property type="match status" value="1"/>
</dbReference>
<dbReference type="AlphaFoldDB" id="A0A1M7LSA0"/>
<evidence type="ECO:0000313" key="4">
    <source>
        <dbReference type="Proteomes" id="UP000184111"/>
    </source>
</evidence>
<accession>A0A1M7LSA0</accession>
<dbReference type="RefSeq" id="WP_073500613.1">
    <property type="nucleotide sequence ID" value="NZ_FRBI01000014.1"/>
</dbReference>
<organism evidence="3 4">
    <name type="scientific">Actinacidiphila paucisporea</name>
    <dbReference type="NCBI Taxonomy" id="310782"/>
    <lineage>
        <taxon>Bacteria</taxon>
        <taxon>Bacillati</taxon>
        <taxon>Actinomycetota</taxon>
        <taxon>Actinomycetes</taxon>
        <taxon>Kitasatosporales</taxon>
        <taxon>Streptomycetaceae</taxon>
        <taxon>Actinacidiphila</taxon>
    </lineage>
</organism>
<keyword evidence="2" id="KW-1133">Transmembrane helix</keyword>
<evidence type="ECO:0000313" key="3">
    <source>
        <dbReference type="EMBL" id="SHM80947.1"/>
    </source>
</evidence>